<comment type="caution">
    <text evidence="4">The sequence shown here is derived from an EMBL/GenBank/DDBJ whole genome shotgun (WGS) entry which is preliminary data.</text>
</comment>
<evidence type="ECO:0000256" key="2">
    <source>
        <dbReference type="SAM" id="Phobius"/>
    </source>
</evidence>
<gene>
    <name evidence="4" type="ORF">GCM10022254_57190</name>
</gene>
<organism evidence="4 5">
    <name type="scientific">Actinomadura meridiana</name>
    <dbReference type="NCBI Taxonomy" id="559626"/>
    <lineage>
        <taxon>Bacteria</taxon>
        <taxon>Bacillati</taxon>
        <taxon>Actinomycetota</taxon>
        <taxon>Actinomycetes</taxon>
        <taxon>Streptosporangiales</taxon>
        <taxon>Thermomonosporaceae</taxon>
        <taxon>Actinomadura</taxon>
    </lineage>
</organism>
<name>A0ABP8CH55_9ACTN</name>
<dbReference type="InterPro" id="IPR003675">
    <property type="entry name" value="Rce1/LyrA-like_dom"/>
</dbReference>
<dbReference type="Proteomes" id="UP001501710">
    <property type="component" value="Unassembled WGS sequence"/>
</dbReference>
<keyword evidence="2" id="KW-0472">Membrane</keyword>
<evidence type="ECO:0000259" key="3">
    <source>
        <dbReference type="Pfam" id="PF02517"/>
    </source>
</evidence>
<dbReference type="Pfam" id="PF02517">
    <property type="entry name" value="Rce1-like"/>
    <property type="match status" value="1"/>
</dbReference>
<feature type="transmembrane region" description="Helical" evidence="2">
    <location>
        <begin position="259"/>
        <end position="281"/>
    </location>
</feature>
<keyword evidence="5" id="KW-1185">Reference proteome</keyword>
<sequence>MNPQGPLTRDDHPSTNTTVAGGPPSDAFTRAPKLSAAPSWSLRYALAAPFVKLAAVLVYLVVATVALTITGAAPSREDKTGQLVLAAACTVAAGLATLWLVAVWRHKRVRPRLADFALVCSPRRPGAVIGWTLGTGAAVVLAMGVYARLVPARQDAAQAVHDAHGAQLAALVLLTVVLAPVNEEVLCRCVVYGGLRSWRGPWCAVPVSALVWALPHADWKLMPLLVAVGIALAVVREQTGSLAPTIALHSALNAAAVSVYSPLLTAALAGVMLTVCGLIALQPPRRRLPASSHQAGVTW</sequence>
<dbReference type="EMBL" id="BAABAS010000020">
    <property type="protein sequence ID" value="GAA4238980.1"/>
    <property type="molecule type" value="Genomic_DNA"/>
</dbReference>
<reference evidence="5" key="1">
    <citation type="journal article" date="2019" name="Int. J. Syst. Evol. Microbiol.">
        <title>The Global Catalogue of Microorganisms (GCM) 10K type strain sequencing project: providing services to taxonomists for standard genome sequencing and annotation.</title>
        <authorList>
            <consortium name="The Broad Institute Genomics Platform"/>
            <consortium name="The Broad Institute Genome Sequencing Center for Infectious Disease"/>
            <person name="Wu L."/>
            <person name="Ma J."/>
        </authorList>
    </citation>
    <scope>NUCLEOTIDE SEQUENCE [LARGE SCALE GENOMIC DNA]</scope>
    <source>
        <strain evidence="5">JCM 17440</strain>
    </source>
</reference>
<keyword evidence="2" id="KW-0812">Transmembrane</keyword>
<feature type="region of interest" description="Disordered" evidence="1">
    <location>
        <begin position="1"/>
        <end position="30"/>
    </location>
</feature>
<evidence type="ECO:0000313" key="4">
    <source>
        <dbReference type="EMBL" id="GAA4238980.1"/>
    </source>
</evidence>
<dbReference type="PANTHER" id="PTHR39430">
    <property type="entry name" value="MEMBRANE-ASSOCIATED PROTEASE-RELATED"/>
    <property type="match status" value="1"/>
</dbReference>
<proteinExistence type="predicted"/>
<evidence type="ECO:0000256" key="1">
    <source>
        <dbReference type="SAM" id="MobiDB-lite"/>
    </source>
</evidence>
<protein>
    <recommendedName>
        <fullName evidence="3">CAAX prenyl protease 2/Lysostaphin resistance protein A-like domain-containing protein</fullName>
    </recommendedName>
</protein>
<feature type="transmembrane region" description="Helical" evidence="2">
    <location>
        <begin position="126"/>
        <end position="147"/>
    </location>
</feature>
<feature type="transmembrane region" description="Helical" evidence="2">
    <location>
        <begin position="50"/>
        <end position="71"/>
    </location>
</feature>
<evidence type="ECO:0000313" key="5">
    <source>
        <dbReference type="Proteomes" id="UP001501710"/>
    </source>
</evidence>
<feature type="domain" description="CAAX prenyl protease 2/Lysostaphin resistance protein A-like" evidence="3">
    <location>
        <begin position="167"/>
        <end position="254"/>
    </location>
</feature>
<dbReference type="PANTHER" id="PTHR39430:SF1">
    <property type="entry name" value="PROTEASE"/>
    <property type="match status" value="1"/>
</dbReference>
<keyword evidence="2" id="KW-1133">Transmembrane helix</keyword>
<feature type="transmembrane region" description="Helical" evidence="2">
    <location>
        <begin position="83"/>
        <end position="106"/>
    </location>
</feature>
<accession>A0ABP8CH55</accession>
<dbReference type="RefSeq" id="WP_344902684.1">
    <property type="nucleotide sequence ID" value="NZ_BAABAS010000020.1"/>
</dbReference>